<proteinExistence type="predicted"/>
<comment type="caution">
    <text evidence="2">The sequence shown here is derived from an EMBL/GenBank/DDBJ whole genome shotgun (WGS) entry which is preliminary data.</text>
</comment>
<gene>
    <name evidence="2" type="ORF">F0Q45_15410</name>
</gene>
<keyword evidence="2" id="KW-0413">Isomerase</keyword>
<organism evidence="2 3">
    <name type="scientific">Mycobacterium simiae</name>
    <name type="common">Mycobacterium habana</name>
    <dbReference type="NCBI Taxonomy" id="1784"/>
    <lineage>
        <taxon>Bacteria</taxon>
        <taxon>Bacillati</taxon>
        <taxon>Actinomycetota</taxon>
        <taxon>Actinomycetes</taxon>
        <taxon>Mycobacteriales</taxon>
        <taxon>Mycobacteriaceae</taxon>
        <taxon>Mycobacterium</taxon>
        <taxon>Mycobacterium simiae complex</taxon>
    </lineage>
</organism>
<evidence type="ECO:0000313" key="3">
    <source>
        <dbReference type="Proteomes" id="UP000324701"/>
    </source>
</evidence>
<accession>A0A5B1BLS5</accession>
<dbReference type="OrthoDB" id="4426588at2"/>
<dbReference type="AlphaFoldDB" id="A0A5B1BLS5"/>
<dbReference type="GO" id="GO:0016853">
    <property type="term" value="F:isomerase activity"/>
    <property type="evidence" value="ECO:0007669"/>
    <property type="project" value="UniProtKB-KW"/>
</dbReference>
<feature type="domain" description="Muconolactone isomerase" evidence="1">
    <location>
        <begin position="110"/>
        <end position="201"/>
    </location>
</feature>
<dbReference type="Proteomes" id="UP000324701">
    <property type="component" value="Unassembled WGS sequence"/>
</dbReference>
<dbReference type="RefSeq" id="WP_149654764.1">
    <property type="nucleotide sequence ID" value="NZ_VTZN01000093.1"/>
</dbReference>
<dbReference type="Gene3D" id="3.30.70.1060">
    <property type="entry name" value="Dimeric alpha+beta barrel"/>
    <property type="match status" value="2"/>
</dbReference>
<evidence type="ECO:0000259" key="1">
    <source>
        <dbReference type="Pfam" id="PF02426"/>
    </source>
</evidence>
<dbReference type="InterPro" id="IPR011008">
    <property type="entry name" value="Dimeric_a/b-barrel"/>
</dbReference>
<sequence length="206" mass="22583">MRREFLVTTTTQVPAGTSNDEVNEARAREAAYLRQLAAQGCLLRLWRPPLRPGEWRTLGLFAADGAGQLDQLLASMPLPIWRTDELTPLDLHPNDPLDAAITPRPGKGPEFLITMTIMVPPGTPAQALEDATARQARRTQNLAEGGHLVRLWTLPGGADGPRTLGLWRARDPGELMAIVESLPLSGWMTIETTPLSPHPSDPIRLR</sequence>
<dbReference type="Pfam" id="PF02426">
    <property type="entry name" value="MIase"/>
    <property type="match status" value="2"/>
</dbReference>
<dbReference type="SUPFAM" id="SSF54909">
    <property type="entry name" value="Dimeric alpha+beta barrel"/>
    <property type="match status" value="2"/>
</dbReference>
<evidence type="ECO:0000313" key="2">
    <source>
        <dbReference type="EMBL" id="KAA1249406.1"/>
    </source>
</evidence>
<dbReference type="InterPro" id="IPR026029">
    <property type="entry name" value="MLI_dom"/>
</dbReference>
<feature type="domain" description="Muconolactone isomerase" evidence="1">
    <location>
        <begin position="4"/>
        <end position="95"/>
    </location>
</feature>
<protein>
    <submittedName>
        <fullName evidence="2">Muconolactone delta-isomerase</fullName>
    </submittedName>
</protein>
<reference evidence="2 3" key="1">
    <citation type="submission" date="2019-09" db="EMBL/GenBank/DDBJ databases">
        <title>Report of infection by Mycobacterium simiae a patient suffering from pulmonary tuberculosis.</title>
        <authorList>
            <person name="Mohanty P.S."/>
            <person name="Bansal A.K."/>
            <person name="Singh H."/>
            <person name="Sharma S."/>
            <person name="Patil S.A."/>
            <person name="Upadhaya P."/>
            <person name="Singh P.K."/>
            <person name="Kumar D."/>
            <person name="Kumar S."/>
            <person name="Singh R.K."/>
            <person name="Chaudhary B."/>
        </authorList>
    </citation>
    <scope>NUCLEOTIDE SEQUENCE [LARGE SCALE GENOMIC DNA]</scope>
    <source>
        <strain evidence="2 3">JAL-560-SIM</strain>
    </source>
</reference>
<dbReference type="EMBL" id="VTZN01000093">
    <property type="protein sequence ID" value="KAA1249406.1"/>
    <property type="molecule type" value="Genomic_DNA"/>
</dbReference>
<keyword evidence="3" id="KW-1185">Reference proteome</keyword>
<name>A0A5B1BLS5_MYCSI</name>